<proteinExistence type="predicted"/>
<dbReference type="Proteomes" id="UP001479436">
    <property type="component" value="Unassembled WGS sequence"/>
</dbReference>
<comment type="caution">
    <text evidence="1">The sequence shown here is derived from an EMBL/GenBank/DDBJ whole genome shotgun (WGS) entry which is preliminary data.</text>
</comment>
<accession>A0ABR2W9K3</accession>
<organism evidence="1 2">
    <name type="scientific">Basidiobolus ranarum</name>
    <dbReference type="NCBI Taxonomy" id="34480"/>
    <lineage>
        <taxon>Eukaryota</taxon>
        <taxon>Fungi</taxon>
        <taxon>Fungi incertae sedis</taxon>
        <taxon>Zoopagomycota</taxon>
        <taxon>Entomophthoromycotina</taxon>
        <taxon>Basidiobolomycetes</taxon>
        <taxon>Basidiobolales</taxon>
        <taxon>Basidiobolaceae</taxon>
        <taxon>Basidiobolus</taxon>
    </lineage>
</organism>
<protein>
    <recommendedName>
        <fullName evidence="3">Glu-AdT subunit C</fullName>
    </recommendedName>
</protein>
<name>A0ABR2W9K3_9FUNG</name>
<dbReference type="SUPFAM" id="SSF141000">
    <property type="entry name" value="Glu-tRNAGln amidotransferase C subunit"/>
    <property type="match status" value="1"/>
</dbReference>
<reference evidence="1 2" key="1">
    <citation type="submission" date="2023-04" db="EMBL/GenBank/DDBJ databases">
        <title>Genome of Basidiobolus ranarum AG-B5.</title>
        <authorList>
            <person name="Stajich J.E."/>
            <person name="Carter-House D."/>
            <person name="Gryganskyi A."/>
        </authorList>
    </citation>
    <scope>NUCLEOTIDE SEQUENCE [LARGE SCALE GENOMIC DNA]</scope>
    <source>
        <strain evidence="1 2">AG-B5</strain>
    </source>
</reference>
<keyword evidence="2" id="KW-1185">Reference proteome</keyword>
<evidence type="ECO:0008006" key="3">
    <source>
        <dbReference type="Google" id="ProtNLM"/>
    </source>
</evidence>
<dbReference type="InterPro" id="IPR003837">
    <property type="entry name" value="GatC"/>
</dbReference>
<evidence type="ECO:0000313" key="1">
    <source>
        <dbReference type="EMBL" id="KAK9727882.1"/>
    </source>
</evidence>
<dbReference type="EMBL" id="JASJQH010006908">
    <property type="protein sequence ID" value="KAK9727882.1"/>
    <property type="molecule type" value="Genomic_DNA"/>
</dbReference>
<evidence type="ECO:0000313" key="2">
    <source>
        <dbReference type="Proteomes" id="UP001479436"/>
    </source>
</evidence>
<dbReference type="Pfam" id="PF02686">
    <property type="entry name" value="GatC"/>
    <property type="match status" value="1"/>
</dbReference>
<dbReference type="InterPro" id="IPR036113">
    <property type="entry name" value="Asp/Glu-ADT_sf_sub_c"/>
</dbReference>
<sequence length="127" mass="14494">MLQCLKLKPTWSVRSLLPTTATQSSEVLTKEELIHLSKLSNLHFSPERLESLTKDVNDLCHLVKKIQEVDVSGVDPLIRLTPEKTISFQEVGADEELYSKEIKGRGLLKHAKELYGNYYVVRQDSKK</sequence>
<gene>
    <name evidence="1" type="ORF">K7432_001452</name>
</gene>
<dbReference type="Gene3D" id="1.10.20.60">
    <property type="entry name" value="Glu-tRNAGln amidotransferase C subunit, N-terminal domain"/>
    <property type="match status" value="1"/>
</dbReference>